<dbReference type="Gene3D" id="3.40.50.1110">
    <property type="entry name" value="SGNH hydrolase"/>
    <property type="match status" value="1"/>
</dbReference>
<name>A0A7C8NIR0_ORBOL</name>
<proteinExistence type="predicted"/>
<comment type="caution">
    <text evidence="2">The sequence shown here is derived from an EMBL/GenBank/DDBJ whole genome shotgun (WGS) entry which is preliminary data.</text>
</comment>
<dbReference type="SUPFAM" id="SSF52266">
    <property type="entry name" value="SGNH hydrolase"/>
    <property type="match status" value="1"/>
</dbReference>
<feature type="domain" description="SGNH hydrolase-type esterase" evidence="1">
    <location>
        <begin position="115"/>
        <end position="291"/>
    </location>
</feature>
<protein>
    <recommendedName>
        <fullName evidence="1">SGNH hydrolase-type esterase domain-containing protein</fullName>
    </recommendedName>
</protein>
<gene>
    <name evidence="2" type="ORF">TWF102_011851</name>
</gene>
<dbReference type="AlphaFoldDB" id="A0A7C8NIR0"/>
<dbReference type="Pfam" id="PF13472">
    <property type="entry name" value="Lipase_GDSL_2"/>
    <property type="match status" value="1"/>
</dbReference>
<dbReference type="InterPro" id="IPR036514">
    <property type="entry name" value="SGNH_hydro_sf"/>
</dbReference>
<evidence type="ECO:0000313" key="2">
    <source>
        <dbReference type="EMBL" id="KAF3084693.1"/>
    </source>
</evidence>
<organism evidence="2 3">
    <name type="scientific">Orbilia oligospora</name>
    <name type="common">Nematode-trapping fungus</name>
    <name type="synonym">Arthrobotrys oligospora</name>
    <dbReference type="NCBI Taxonomy" id="2813651"/>
    <lineage>
        <taxon>Eukaryota</taxon>
        <taxon>Fungi</taxon>
        <taxon>Dikarya</taxon>
        <taxon>Ascomycota</taxon>
        <taxon>Pezizomycotina</taxon>
        <taxon>Orbiliomycetes</taxon>
        <taxon>Orbiliales</taxon>
        <taxon>Orbiliaceae</taxon>
        <taxon>Orbilia</taxon>
    </lineage>
</organism>
<reference evidence="2 3" key="1">
    <citation type="submission" date="2019-06" db="EMBL/GenBank/DDBJ databases">
        <authorList>
            <person name="Palmer J.M."/>
        </authorList>
    </citation>
    <scope>NUCLEOTIDE SEQUENCE [LARGE SCALE GENOMIC DNA]</scope>
    <source>
        <strain evidence="2 3">TWF102</strain>
    </source>
</reference>
<evidence type="ECO:0000313" key="3">
    <source>
        <dbReference type="Proteomes" id="UP000475325"/>
    </source>
</evidence>
<dbReference type="EMBL" id="WIQW01000096">
    <property type="protein sequence ID" value="KAF3084693.1"/>
    <property type="molecule type" value="Genomic_DNA"/>
</dbReference>
<dbReference type="InterPro" id="IPR013830">
    <property type="entry name" value="SGNH_hydro"/>
</dbReference>
<dbReference type="Proteomes" id="UP000475325">
    <property type="component" value="Unassembled WGS sequence"/>
</dbReference>
<accession>A0A7C8NIR0</accession>
<sequence length="317" mass="35904">MNTSFQRIALRRFSVKNTIKWHPRNYRRLHQIPFTPKKPAFKAYKMNSAATMDPEQPESTSPLPQPLQGLIRQSMKYKERSHKTLEEVHKPGLELIPPTFDTQTPNQTSSFDVIFIGDSMLERLKSTGQNTGLHNLPRSFNLGVGGDKIENVLYRLHTGYIPLLADRPTKLWVVHIGTNNLRPKKGLKDSDPSDYANFRILIETLRVLCPGSKVLVTGLFPRKDVSDELVRASNEKLKETLDELDRTSLMVSGSLAEPGPGIGRLFWMDPTENINTDVLVDHVHLNEDGYTLWDESLYPRILEILALEEAGPLQGAD</sequence>
<evidence type="ECO:0000259" key="1">
    <source>
        <dbReference type="Pfam" id="PF13472"/>
    </source>
</evidence>